<accession>A0A448YJP3</accession>
<reference evidence="5 6" key="1">
    <citation type="submission" date="2018-12" db="EMBL/GenBank/DDBJ databases">
        <authorList>
            <person name="Tiukova I."/>
            <person name="Dainat J."/>
        </authorList>
    </citation>
    <scope>NUCLEOTIDE SEQUENCE [LARGE SCALE GENOMIC DNA]</scope>
</reference>
<organism evidence="5 6">
    <name type="scientific">Brettanomyces naardenensis</name>
    <name type="common">Yeast</name>
    <dbReference type="NCBI Taxonomy" id="13370"/>
    <lineage>
        <taxon>Eukaryota</taxon>
        <taxon>Fungi</taxon>
        <taxon>Dikarya</taxon>
        <taxon>Ascomycota</taxon>
        <taxon>Saccharomycotina</taxon>
        <taxon>Pichiomycetes</taxon>
        <taxon>Pichiales</taxon>
        <taxon>Pichiaceae</taxon>
        <taxon>Brettanomyces</taxon>
    </lineage>
</organism>
<dbReference type="InParanoid" id="A0A448YJP3"/>
<evidence type="ECO:0000256" key="3">
    <source>
        <dbReference type="SAM" id="MobiDB-lite"/>
    </source>
</evidence>
<dbReference type="OrthoDB" id="1749473at2759"/>
<name>A0A448YJP3_BRENA</name>
<dbReference type="Pfam" id="PF00076">
    <property type="entry name" value="RRM_1"/>
    <property type="match status" value="3"/>
</dbReference>
<evidence type="ECO:0000313" key="5">
    <source>
        <dbReference type="EMBL" id="VEU21164.1"/>
    </source>
</evidence>
<dbReference type="Gene3D" id="3.30.70.330">
    <property type="match status" value="4"/>
</dbReference>
<dbReference type="EMBL" id="CAACVR010000010">
    <property type="protein sequence ID" value="VEU21164.1"/>
    <property type="molecule type" value="Genomic_DNA"/>
</dbReference>
<dbReference type="STRING" id="13370.A0A448YJP3"/>
<evidence type="ECO:0000256" key="1">
    <source>
        <dbReference type="ARBA" id="ARBA00022884"/>
    </source>
</evidence>
<evidence type="ECO:0000259" key="4">
    <source>
        <dbReference type="PROSITE" id="PS50102"/>
    </source>
</evidence>
<dbReference type="InterPro" id="IPR012677">
    <property type="entry name" value="Nucleotide-bd_a/b_plait_sf"/>
</dbReference>
<evidence type="ECO:0000256" key="2">
    <source>
        <dbReference type="PROSITE-ProRule" id="PRU00176"/>
    </source>
</evidence>
<keyword evidence="6" id="KW-1185">Reference proteome</keyword>
<keyword evidence="1 2" id="KW-0694">RNA-binding</keyword>
<dbReference type="PANTHER" id="PTHR48025:SF1">
    <property type="entry name" value="RRM DOMAIN-CONTAINING PROTEIN"/>
    <property type="match status" value="1"/>
</dbReference>
<evidence type="ECO:0000313" key="6">
    <source>
        <dbReference type="Proteomes" id="UP000290900"/>
    </source>
</evidence>
<dbReference type="GO" id="GO:0003729">
    <property type="term" value="F:mRNA binding"/>
    <property type="evidence" value="ECO:0007669"/>
    <property type="project" value="TreeGrafter"/>
</dbReference>
<dbReference type="FunCoup" id="A0A448YJP3">
    <property type="interactions" value="79"/>
</dbReference>
<dbReference type="AlphaFoldDB" id="A0A448YJP3"/>
<gene>
    <name evidence="5" type="ORF">BRENAR_LOCUS1899</name>
</gene>
<dbReference type="InterPro" id="IPR050502">
    <property type="entry name" value="Euk_RNA-bind_prot"/>
</dbReference>
<dbReference type="SUPFAM" id="SSF54928">
    <property type="entry name" value="RNA-binding domain, RBD"/>
    <property type="match status" value="2"/>
</dbReference>
<proteinExistence type="predicted"/>
<feature type="region of interest" description="Disordered" evidence="3">
    <location>
        <begin position="29"/>
        <end position="67"/>
    </location>
</feature>
<feature type="domain" description="RRM" evidence="4">
    <location>
        <begin position="215"/>
        <end position="280"/>
    </location>
</feature>
<dbReference type="SMART" id="SM00360">
    <property type="entry name" value="RRM"/>
    <property type="match status" value="3"/>
</dbReference>
<feature type="domain" description="RRM" evidence="4">
    <location>
        <begin position="127"/>
        <end position="205"/>
    </location>
</feature>
<dbReference type="Proteomes" id="UP000290900">
    <property type="component" value="Unassembled WGS sequence"/>
</dbReference>
<feature type="compositionally biased region" description="Polar residues" evidence="3">
    <location>
        <begin position="46"/>
        <end position="57"/>
    </location>
</feature>
<protein>
    <submittedName>
        <fullName evidence="5">DEKNAAC102076</fullName>
    </submittedName>
</protein>
<feature type="domain" description="RRM" evidence="4">
    <location>
        <begin position="331"/>
        <end position="407"/>
    </location>
</feature>
<dbReference type="PANTHER" id="PTHR48025">
    <property type="entry name" value="OS02G0815200 PROTEIN"/>
    <property type="match status" value="1"/>
</dbReference>
<dbReference type="InterPro" id="IPR000504">
    <property type="entry name" value="RRM_dom"/>
</dbReference>
<sequence>MAHPDNMEDSPPGISLSLRYLRQKWSGNKLKVESAKSESIPVPVGTSDSNGKENTNPGGEPRRSFFSLRPTSNKLKVAATREVAAAAKEEEVQSVPSIDVIEEEQKTEDSVTSASDTRFLSPIKQIVSWYVGDLDKSVTEDLLRSHFGKYPGLVSVKVPRDITTGESLRYGYVNYDTEEHANNAREELNYSVLCGSEIRIMPSLRDKSLREKLGVNVFLSNLPQNLSSGILYNRFKKYGRILSCKYIPAKQQCFILFENKSEAHELIERVNNVELDGHIVYAGIHILKKDRIKEVVGAAIVHESAPPVPVNKAKPPPPVSSHRPVQPSTEFSIFMKNLPLDIEDCVIRNLVESYGHVQSVLSRQVPNRGGTWALVTLMDQESVNRAIQGLNSFEIEGRLLFVTRAIPREQKEYAKREERYPKKKLKILVSGLNIASNRERFEALCSSYRSIKSVEVYATTRRTEESLNTDYGYVEIGDEEEANSLIDSLKAFGCLCYKVSIGVPNKESNYDSPHYHYLLPSTEGVTGSPVSVSYIDPTKMYKLAKFNEKVENDKRIVSRPSDNRKRQYLENRRKADEVIWELAVRLFSEPLLDYSGGKASRSQTVLTAVKIHSLTEHIIKFFWVNRFEEFWLFIESNQLDSKGRLLLPPHPLLRYQLIQSATYLGIISKKSAFT</sequence>
<dbReference type="GO" id="GO:0005634">
    <property type="term" value="C:nucleus"/>
    <property type="evidence" value="ECO:0007669"/>
    <property type="project" value="TreeGrafter"/>
</dbReference>
<dbReference type="InterPro" id="IPR035979">
    <property type="entry name" value="RBD_domain_sf"/>
</dbReference>
<dbReference type="PROSITE" id="PS50102">
    <property type="entry name" value="RRM"/>
    <property type="match status" value="3"/>
</dbReference>